<feature type="compositionally biased region" description="Basic and acidic residues" evidence="5">
    <location>
        <begin position="116"/>
        <end position="201"/>
    </location>
</feature>
<feature type="region of interest" description="Disordered" evidence="5">
    <location>
        <begin position="1"/>
        <end position="209"/>
    </location>
</feature>
<dbReference type="SUPFAM" id="SSF55120">
    <property type="entry name" value="Pseudouridine synthase"/>
    <property type="match status" value="1"/>
</dbReference>
<feature type="compositionally biased region" description="Basic and acidic residues" evidence="5">
    <location>
        <begin position="29"/>
        <end position="42"/>
    </location>
</feature>
<dbReference type="Proteomes" id="UP000195772">
    <property type="component" value="Unassembled WGS sequence"/>
</dbReference>
<feature type="domain" description="RNA-binding S4" evidence="6">
    <location>
        <begin position="216"/>
        <end position="283"/>
    </location>
</feature>
<comment type="similarity">
    <text evidence="1 4">Belongs to the pseudouridine synthase RsuA family.</text>
</comment>
<dbReference type="eggNOG" id="COG1187">
    <property type="taxonomic scope" value="Bacteria"/>
</dbReference>
<dbReference type="InterPro" id="IPR042092">
    <property type="entry name" value="PsdUridine_s_RsuA/RluB/E/F_cat"/>
</dbReference>
<sequence>MKDNKNDSTTVLSRFGRDKRQRTVTATAERVERRPRLQRDAADSEQPSSEGPRERASYNPHFTADNRPAFDKPRRQFGDKPAYGERKSGDKPRYEHRDGDKPRRQYGDKPAYGERSFGDKPRYEHRDGDKPRRQYGDKPAYGERKFGDKPRYEHRDGDKPRRQYGDKPAYGERKFGDKKYGDRKFGDKPYKPGPRKHDDKPASYPKFTPEKQVGEMRLNRFLAQSGLCSRREADDFITAGLVTVNGQIVTQLGTKVLPTDEVKFNDSRVQGEKKVYLVLNKPKGYVTSLDDPHAGKTVMDLVEGACTERIYPVGRLDKNSLGLLLFTNDGDLTKQLTHPSYLKKKIYQVTLDKPLARADMDRIAEGITLEDGEIFADEISYVKENKQEIGIEIHSGRNRIVRRIFEFLGYTVTKLDRVYYAGLTKKNLKRGAWRFLSREEVERLKSGQYE</sequence>
<accession>A0A1Y3QYT7</accession>
<dbReference type="AlphaFoldDB" id="A0A1Y3QYT7"/>
<dbReference type="FunFam" id="3.10.290.10:FF:000003">
    <property type="entry name" value="Pseudouridine synthase"/>
    <property type="match status" value="1"/>
</dbReference>
<evidence type="ECO:0000313" key="8">
    <source>
        <dbReference type="Proteomes" id="UP000195772"/>
    </source>
</evidence>
<feature type="compositionally biased region" description="Basic and acidic residues" evidence="5">
    <location>
        <begin position="68"/>
        <end position="107"/>
    </location>
</feature>
<dbReference type="PROSITE" id="PS50889">
    <property type="entry name" value="S4"/>
    <property type="match status" value="1"/>
</dbReference>
<dbReference type="InterPro" id="IPR020103">
    <property type="entry name" value="PsdUridine_synth_cat_dom_sf"/>
</dbReference>
<dbReference type="Gene3D" id="3.30.70.1560">
    <property type="entry name" value="Alpha-L RNA-binding motif"/>
    <property type="match status" value="1"/>
</dbReference>
<evidence type="ECO:0000256" key="5">
    <source>
        <dbReference type="SAM" id="MobiDB-lite"/>
    </source>
</evidence>
<dbReference type="InterPro" id="IPR006145">
    <property type="entry name" value="PsdUridine_synth_RsuA/RluA"/>
</dbReference>
<keyword evidence="2 4" id="KW-0413">Isomerase</keyword>
<evidence type="ECO:0000259" key="6">
    <source>
        <dbReference type="SMART" id="SM00363"/>
    </source>
</evidence>
<dbReference type="PANTHER" id="PTHR47683:SF2">
    <property type="entry name" value="RNA-BINDING S4 DOMAIN-CONTAINING PROTEIN"/>
    <property type="match status" value="1"/>
</dbReference>
<dbReference type="PROSITE" id="PS01149">
    <property type="entry name" value="PSI_RSU"/>
    <property type="match status" value="1"/>
</dbReference>
<dbReference type="CDD" id="cd00165">
    <property type="entry name" value="S4"/>
    <property type="match status" value="1"/>
</dbReference>
<dbReference type="EC" id="5.4.99.-" evidence="4"/>
<dbReference type="SUPFAM" id="SSF55174">
    <property type="entry name" value="Alpha-L RNA-binding motif"/>
    <property type="match status" value="1"/>
</dbReference>
<keyword evidence="3" id="KW-0694">RNA-binding</keyword>
<dbReference type="SMART" id="SM00363">
    <property type="entry name" value="S4"/>
    <property type="match status" value="1"/>
</dbReference>
<dbReference type="Pfam" id="PF01479">
    <property type="entry name" value="S4"/>
    <property type="match status" value="1"/>
</dbReference>
<gene>
    <name evidence="7" type="ORF">B5G41_10940</name>
</gene>
<dbReference type="OrthoDB" id="9807213at2"/>
<evidence type="ECO:0000313" key="7">
    <source>
        <dbReference type="EMBL" id="OUN02559.1"/>
    </source>
</evidence>
<dbReference type="InterPro" id="IPR002942">
    <property type="entry name" value="S4_RNA-bd"/>
</dbReference>
<dbReference type="GO" id="GO:0000455">
    <property type="term" value="P:enzyme-directed rRNA pseudouridine synthesis"/>
    <property type="evidence" value="ECO:0007669"/>
    <property type="project" value="UniProtKB-ARBA"/>
</dbReference>
<dbReference type="Pfam" id="PF00849">
    <property type="entry name" value="PseudoU_synth_2"/>
    <property type="match status" value="1"/>
</dbReference>
<dbReference type="InterPro" id="IPR020094">
    <property type="entry name" value="TruA/RsuA/RluB/E/F_N"/>
</dbReference>
<dbReference type="EMBL" id="NFHB01000007">
    <property type="protein sequence ID" value="OUN02559.1"/>
    <property type="molecule type" value="Genomic_DNA"/>
</dbReference>
<dbReference type="NCBIfam" id="TIGR00093">
    <property type="entry name" value="pseudouridine synthase"/>
    <property type="match status" value="1"/>
</dbReference>
<dbReference type="InterPro" id="IPR050343">
    <property type="entry name" value="RsuA_PseudoU_synthase"/>
</dbReference>
<proteinExistence type="inferred from homology"/>
<reference evidence="8" key="1">
    <citation type="submission" date="2017-04" db="EMBL/GenBank/DDBJ databases">
        <title>Function of individual gut microbiota members based on whole genome sequencing of pure cultures obtained from chicken caecum.</title>
        <authorList>
            <person name="Medvecky M."/>
            <person name="Cejkova D."/>
            <person name="Polansky O."/>
            <person name="Karasova D."/>
            <person name="Kubasova T."/>
            <person name="Cizek A."/>
            <person name="Rychlik I."/>
        </authorList>
    </citation>
    <scope>NUCLEOTIDE SEQUENCE [LARGE SCALE GENOMIC DNA]</scope>
    <source>
        <strain evidence="8">An90</strain>
    </source>
</reference>
<dbReference type="Gene3D" id="3.10.290.10">
    <property type="entry name" value="RNA-binding S4 domain"/>
    <property type="match status" value="1"/>
</dbReference>
<dbReference type="GO" id="GO:0003723">
    <property type="term" value="F:RNA binding"/>
    <property type="evidence" value="ECO:0007669"/>
    <property type="project" value="UniProtKB-KW"/>
</dbReference>
<evidence type="ECO:0000256" key="4">
    <source>
        <dbReference type="RuleBase" id="RU003887"/>
    </source>
</evidence>
<dbReference type="InterPro" id="IPR000748">
    <property type="entry name" value="PsdUridine_synth_RsuA/RluB/E/F"/>
</dbReference>
<evidence type="ECO:0000256" key="2">
    <source>
        <dbReference type="ARBA" id="ARBA00023235"/>
    </source>
</evidence>
<dbReference type="CDD" id="cd02870">
    <property type="entry name" value="PseudoU_synth_RsuA_like"/>
    <property type="match status" value="1"/>
</dbReference>
<protein>
    <recommendedName>
        <fullName evidence="4">Pseudouridine synthase</fullName>
        <ecNumber evidence="4">5.4.99.-</ecNumber>
    </recommendedName>
</protein>
<dbReference type="InterPro" id="IPR036986">
    <property type="entry name" value="S4_RNA-bd_sf"/>
</dbReference>
<organism evidence="7 8">
    <name type="scientific">Alistipes onderdonkii</name>
    <dbReference type="NCBI Taxonomy" id="328813"/>
    <lineage>
        <taxon>Bacteria</taxon>
        <taxon>Pseudomonadati</taxon>
        <taxon>Bacteroidota</taxon>
        <taxon>Bacteroidia</taxon>
        <taxon>Bacteroidales</taxon>
        <taxon>Rikenellaceae</taxon>
        <taxon>Alistipes</taxon>
    </lineage>
</organism>
<dbReference type="GO" id="GO:0120159">
    <property type="term" value="F:rRNA pseudouridine synthase activity"/>
    <property type="evidence" value="ECO:0007669"/>
    <property type="project" value="UniProtKB-ARBA"/>
</dbReference>
<dbReference type="PANTHER" id="PTHR47683">
    <property type="entry name" value="PSEUDOURIDINE SYNTHASE FAMILY PROTEIN-RELATED"/>
    <property type="match status" value="1"/>
</dbReference>
<evidence type="ECO:0000256" key="1">
    <source>
        <dbReference type="ARBA" id="ARBA00008348"/>
    </source>
</evidence>
<dbReference type="Gene3D" id="3.30.70.580">
    <property type="entry name" value="Pseudouridine synthase I, catalytic domain, N-terminal subdomain"/>
    <property type="match status" value="1"/>
</dbReference>
<name>A0A1Y3QYT7_9BACT</name>
<dbReference type="InterPro" id="IPR018496">
    <property type="entry name" value="PsdUridine_synth_RsuA/RluB_CS"/>
</dbReference>
<comment type="caution">
    <text evidence="7">The sequence shown here is derived from an EMBL/GenBank/DDBJ whole genome shotgun (WGS) entry which is preliminary data.</text>
</comment>
<evidence type="ECO:0000256" key="3">
    <source>
        <dbReference type="PROSITE-ProRule" id="PRU00182"/>
    </source>
</evidence>
<dbReference type="RefSeq" id="WP_087402916.1">
    <property type="nucleotide sequence ID" value="NZ_NFHB01000007.1"/>
</dbReference>